<dbReference type="InterPro" id="IPR036390">
    <property type="entry name" value="WH_DNA-bd_sf"/>
</dbReference>
<dbReference type="Pfam" id="PF12802">
    <property type="entry name" value="MarR_2"/>
    <property type="match status" value="1"/>
</dbReference>
<dbReference type="PANTHER" id="PTHR33164:SF99">
    <property type="entry name" value="MARR FAMILY REGULATORY PROTEIN"/>
    <property type="match status" value="1"/>
</dbReference>
<evidence type="ECO:0000313" key="3">
    <source>
        <dbReference type="Proteomes" id="UP001500466"/>
    </source>
</evidence>
<accession>A0ABP9IDP3</accession>
<proteinExistence type="predicted"/>
<protein>
    <submittedName>
        <fullName evidence="2">MarR family transcriptional regulator</fullName>
    </submittedName>
</protein>
<keyword evidence="3" id="KW-1185">Reference proteome</keyword>
<evidence type="ECO:0000313" key="2">
    <source>
        <dbReference type="EMBL" id="GAA4995357.1"/>
    </source>
</evidence>
<feature type="domain" description="HTH marR-type" evidence="1">
    <location>
        <begin position="1"/>
        <end position="138"/>
    </location>
</feature>
<dbReference type="PRINTS" id="PR00598">
    <property type="entry name" value="HTHMARR"/>
</dbReference>
<dbReference type="PROSITE" id="PS50995">
    <property type="entry name" value="HTH_MARR_2"/>
    <property type="match status" value="1"/>
</dbReference>
<sequence length="139" mass="15209">MDPECWDRLVTLHARVENDLSRALQRAHHLGLSEYRALCHLATAADGELRMQELADRLGLNQSSVSRLVARLEADGLTRRDLCANDRRGVYSVITDTGRARQTESAPTYRDALTRSLAAAATEPDLAQLVGALTGAARV</sequence>
<dbReference type="InterPro" id="IPR039422">
    <property type="entry name" value="MarR/SlyA-like"/>
</dbReference>
<dbReference type="RefSeq" id="WP_345680853.1">
    <property type="nucleotide sequence ID" value="NZ_BAABHS010000056.1"/>
</dbReference>
<organism evidence="2 3">
    <name type="scientific">Yinghuangia aomiensis</name>
    <dbReference type="NCBI Taxonomy" id="676205"/>
    <lineage>
        <taxon>Bacteria</taxon>
        <taxon>Bacillati</taxon>
        <taxon>Actinomycetota</taxon>
        <taxon>Actinomycetes</taxon>
        <taxon>Kitasatosporales</taxon>
        <taxon>Streptomycetaceae</taxon>
        <taxon>Yinghuangia</taxon>
    </lineage>
</organism>
<dbReference type="Proteomes" id="UP001500466">
    <property type="component" value="Unassembled WGS sequence"/>
</dbReference>
<dbReference type="InterPro" id="IPR036388">
    <property type="entry name" value="WH-like_DNA-bd_sf"/>
</dbReference>
<gene>
    <name evidence="2" type="ORF">GCM10023205_80560</name>
</gene>
<dbReference type="EMBL" id="BAABHS010000056">
    <property type="protein sequence ID" value="GAA4995357.1"/>
    <property type="molecule type" value="Genomic_DNA"/>
</dbReference>
<evidence type="ECO:0000259" key="1">
    <source>
        <dbReference type="PROSITE" id="PS50995"/>
    </source>
</evidence>
<reference evidence="3" key="1">
    <citation type="journal article" date="2019" name="Int. J. Syst. Evol. Microbiol.">
        <title>The Global Catalogue of Microorganisms (GCM) 10K type strain sequencing project: providing services to taxonomists for standard genome sequencing and annotation.</title>
        <authorList>
            <consortium name="The Broad Institute Genomics Platform"/>
            <consortium name="The Broad Institute Genome Sequencing Center for Infectious Disease"/>
            <person name="Wu L."/>
            <person name="Ma J."/>
        </authorList>
    </citation>
    <scope>NUCLEOTIDE SEQUENCE [LARGE SCALE GENOMIC DNA]</scope>
    <source>
        <strain evidence="3">JCM 17986</strain>
    </source>
</reference>
<dbReference type="InterPro" id="IPR000835">
    <property type="entry name" value="HTH_MarR-typ"/>
</dbReference>
<dbReference type="PANTHER" id="PTHR33164">
    <property type="entry name" value="TRANSCRIPTIONAL REGULATOR, MARR FAMILY"/>
    <property type="match status" value="1"/>
</dbReference>
<comment type="caution">
    <text evidence="2">The sequence shown here is derived from an EMBL/GenBank/DDBJ whole genome shotgun (WGS) entry which is preliminary data.</text>
</comment>
<dbReference type="Gene3D" id="1.10.10.10">
    <property type="entry name" value="Winged helix-like DNA-binding domain superfamily/Winged helix DNA-binding domain"/>
    <property type="match status" value="1"/>
</dbReference>
<dbReference type="SUPFAM" id="SSF46785">
    <property type="entry name" value="Winged helix' DNA-binding domain"/>
    <property type="match status" value="1"/>
</dbReference>
<dbReference type="SMART" id="SM00347">
    <property type="entry name" value="HTH_MARR"/>
    <property type="match status" value="1"/>
</dbReference>
<name>A0ABP9IDP3_9ACTN</name>